<reference evidence="3" key="2">
    <citation type="journal article" date="2011" name="J. Biotechnol.">
        <title>Genome sequence of B. amyloliquefaciens type strain DSM7(T) reveals differences to plant-associated B. amyloliquefaciens FZB42.</title>
        <authorList>
            <person name="Ruckert C."/>
            <person name="Blom J."/>
            <person name="Chen X."/>
            <person name="Reva O."/>
            <person name="Borriss R."/>
        </authorList>
    </citation>
    <scope>NUCLEOTIDE SEQUENCE [LARGE SCALE GENOMIC DNA]</scope>
    <source>
        <strain evidence="3">DSM 7</strain>
    </source>
</reference>
<keyword evidence="3" id="KW-1185">Reference proteome</keyword>
<dbReference type="EMBL" id="FN597644">
    <property type="protein sequence ID" value="CBI41686.1"/>
    <property type="molecule type" value="Genomic_DNA"/>
</dbReference>
<dbReference type="AlphaFoldDB" id="A0A9P1JEF2"/>
<sequence>MDKLQEIKARISKLKGYENAKSTDQYWMTKEHVDFLIDRTELSVKQQAIIEEHQRQQEVTVNQFRQAREEIQRLTKEKEHYRKSLDIIAGNPKVDSLEIAEHIATQALEGAAE</sequence>
<dbReference type="Proteomes" id="UP000006562">
    <property type="component" value="Chromosome"/>
</dbReference>
<gene>
    <name evidence="2" type="ordered locus">BAMF_0560</name>
</gene>
<organism evidence="2 3">
    <name type="scientific">Bacillus amyloliquefaciens (strain ATCC 23350 / DSM 7 / BCRC 11601 / CCUG 28519 / NBRC 15535 / NRRL B-14393 / F)</name>
    <dbReference type="NCBI Taxonomy" id="692420"/>
    <lineage>
        <taxon>Bacteria</taxon>
        <taxon>Bacillati</taxon>
        <taxon>Bacillota</taxon>
        <taxon>Bacilli</taxon>
        <taxon>Bacillales</taxon>
        <taxon>Bacillaceae</taxon>
        <taxon>Bacillus</taxon>
        <taxon>Bacillus amyloliquefaciens group</taxon>
    </lineage>
</organism>
<accession>A0A9P1JEF2</accession>
<evidence type="ECO:0000313" key="3">
    <source>
        <dbReference type="Proteomes" id="UP000006562"/>
    </source>
</evidence>
<reference evidence="2 3" key="1">
    <citation type="journal article" date="2011" name="Int. J. Syst. Evol. Microbiol.">
        <title>Relationship of Bacillus amyloliquefaciens clades associated with strains DSM 7T and FZB42T: a proposal for Bacillus amyloliquefaciens subsp. amyloliquefaciens subsp. nov. and Bacillus amyloliquefaciens subsp. plantarum subsp. nov. based on complete genome sequence comparisons.</title>
        <authorList>
            <person name="Borriss R."/>
            <person name="Chen X.H."/>
            <person name="Rueckert C."/>
            <person name="Blom J."/>
            <person name="Becker A."/>
            <person name="Baumgarth B."/>
            <person name="Fan B."/>
            <person name="Pukall R."/>
            <person name="Schumann P."/>
            <person name="Sproer C."/>
            <person name="Junge H."/>
            <person name="Vater J."/>
            <person name="Puhler A."/>
            <person name="Klenk H.P."/>
        </authorList>
    </citation>
    <scope>NUCLEOTIDE SEQUENCE [LARGE SCALE GENOMIC DNA]</scope>
    <source>
        <strain evidence="3">DSM 7</strain>
    </source>
</reference>
<feature type="coiled-coil region" evidence="1">
    <location>
        <begin position="50"/>
        <end position="84"/>
    </location>
</feature>
<evidence type="ECO:0000313" key="2">
    <source>
        <dbReference type="EMBL" id="CBI41686.1"/>
    </source>
</evidence>
<protein>
    <submittedName>
        <fullName evidence="2">Uncharacterized protein</fullName>
    </submittedName>
</protein>
<proteinExistence type="predicted"/>
<dbReference type="RefSeq" id="WP_013351204.1">
    <property type="nucleotide sequence ID" value="NC_014551.1"/>
</dbReference>
<dbReference type="KEGG" id="bao:BAMF_0560"/>
<name>A0A9P1JEF2_BACAS</name>
<evidence type="ECO:0000256" key="1">
    <source>
        <dbReference type="SAM" id="Coils"/>
    </source>
</evidence>
<keyword evidence="1" id="KW-0175">Coiled coil</keyword>